<dbReference type="SUPFAM" id="SSF56219">
    <property type="entry name" value="DNase I-like"/>
    <property type="match status" value="2"/>
</dbReference>
<dbReference type="GO" id="GO:0016020">
    <property type="term" value="C:membrane"/>
    <property type="evidence" value="ECO:0007669"/>
    <property type="project" value="UniProtKB-SubCell"/>
</dbReference>
<evidence type="ECO:0000256" key="2">
    <source>
        <dbReference type="ARBA" id="ARBA00007092"/>
    </source>
</evidence>
<dbReference type="GO" id="GO:0005634">
    <property type="term" value="C:nucleus"/>
    <property type="evidence" value="ECO:0007669"/>
    <property type="project" value="TreeGrafter"/>
</dbReference>
<feature type="domain" description="Endonuclease/exonuclease/phosphatase" evidence="13">
    <location>
        <begin position="86"/>
        <end position="156"/>
    </location>
</feature>
<dbReference type="eggNOG" id="KOG0061">
    <property type="taxonomic scope" value="Eukaryota"/>
</dbReference>
<dbReference type="InterPro" id="IPR013525">
    <property type="entry name" value="ABC2_TM"/>
</dbReference>
<feature type="compositionally biased region" description="Low complexity" evidence="11">
    <location>
        <begin position="673"/>
        <end position="683"/>
    </location>
</feature>
<feature type="region of interest" description="Disordered" evidence="11">
    <location>
        <begin position="465"/>
        <end position="521"/>
    </location>
</feature>
<dbReference type="eggNOG" id="KOG1294">
    <property type="taxonomic scope" value="Eukaryota"/>
</dbReference>
<reference evidence="14" key="1">
    <citation type="submission" date="2013-04" db="EMBL/GenBank/DDBJ databases">
        <title>The Genome Sequence of Fonticula alba ATCC 38817.</title>
        <authorList>
            <consortium name="The Broad Institute Genomics Platform"/>
            <person name="Russ C."/>
            <person name="Cuomo C."/>
            <person name="Burger G."/>
            <person name="Gray M.W."/>
            <person name="Holland P.W.H."/>
            <person name="King N."/>
            <person name="Lang F.B.F."/>
            <person name="Roger A.J."/>
            <person name="Ruiz-Trillo I."/>
            <person name="Brown M."/>
            <person name="Walker B."/>
            <person name="Young S."/>
            <person name="Zeng Q."/>
            <person name="Gargeya S."/>
            <person name="Fitzgerald M."/>
            <person name="Haas B."/>
            <person name="Abouelleil A."/>
            <person name="Allen A.W."/>
            <person name="Alvarado L."/>
            <person name="Arachchi H.M."/>
            <person name="Berlin A.M."/>
            <person name="Chapman S.B."/>
            <person name="Gainer-Dewar J."/>
            <person name="Goldberg J."/>
            <person name="Griggs A."/>
            <person name="Gujja S."/>
            <person name="Hansen M."/>
            <person name="Howarth C."/>
            <person name="Imamovic A."/>
            <person name="Ireland A."/>
            <person name="Larimer J."/>
            <person name="McCowan C."/>
            <person name="Murphy C."/>
            <person name="Pearson M."/>
            <person name="Poon T.W."/>
            <person name="Priest M."/>
            <person name="Roberts A."/>
            <person name="Saif S."/>
            <person name="Shea T."/>
            <person name="Sisk P."/>
            <person name="Sykes S."/>
            <person name="Wortman J."/>
            <person name="Nusbaum C."/>
            <person name="Birren B."/>
        </authorList>
    </citation>
    <scope>NUCLEOTIDE SEQUENCE [LARGE SCALE GENOMIC DNA]</scope>
    <source>
        <strain evidence="14">ATCC 38817</strain>
    </source>
</reference>
<feature type="site" description="Important for catalytic activity" evidence="10">
    <location>
        <position position="584"/>
    </location>
</feature>
<dbReference type="STRING" id="691883.A0A058Z5L3"/>
<evidence type="ECO:0000256" key="8">
    <source>
        <dbReference type="ARBA" id="ARBA00023136"/>
    </source>
</evidence>
<dbReference type="GO" id="GO:0006284">
    <property type="term" value="P:base-excision repair"/>
    <property type="evidence" value="ECO:0007669"/>
    <property type="project" value="TreeGrafter"/>
</dbReference>
<feature type="binding site" evidence="9">
    <location>
        <position position="619"/>
    </location>
    <ligand>
        <name>Mg(2+)</name>
        <dbReference type="ChEBI" id="CHEBI:18420"/>
        <label>1</label>
    </ligand>
</feature>
<dbReference type="RefSeq" id="XP_009496388.1">
    <property type="nucleotide sequence ID" value="XM_009498113.1"/>
</dbReference>
<dbReference type="GO" id="GO:0008081">
    <property type="term" value="F:phosphoric diester hydrolase activity"/>
    <property type="evidence" value="ECO:0007669"/>
    <property type="project" value="TreeGrafter"/>
</dbReference>
<proteinExistence type="inferred from homology"/>
<evidence type="ECO:0000313" key="14">
    <source>
        <dbReference type="EMBL" id="KCV68817.1"/>
    </source>
</evidence>
<name>A0A058Z5L3_FONAL</name>
<gene>
    <name evidence="14" type="ORF">H696_04234</name>
</gene>
<dbReference type="GO" id="GO:0046872">
    <property type="term" value="F:metal ion binding"/>
    <property type="evidence" value="ECO:0007669"/>
    <property type="project" value="UniProtKB-KW"/>
</dbReference>
<dbReference type="Proteomes" id="UP000030693">
    <property type="component" value="Unassembled WGS sequence"/>
</dbReference>
<evidence type="ECO:0000256" key="9">
    <source>
        <dbReference type="PIRSR" id="PIRSR604808-2"/>
    </source>
</evidence>
<dbReference type="GO" id="GO:0003906">
    <property type="term" value="F:DNA-(apurinic or apyrimidinic site) endonuclease activity"/>
    <property type="evidence" value="ECO:0007669"/>
    <property type="project" value="TreeGrafter"/>
</dbReference>
<evidence type="ECO:0000259" key="12">
    <source>
        <dbReference type="Pfam" id="PF01061"/>
    </source>
</evidence>
<keyword evidence="4 9" id="KW-0479">Metal-binding</keyword>
<feature type="region of interest" description="Disordered" evidence="11">
    <location>
        <begin position="648"/>
        <end position="758"/>
    </location>
</feature>
<evidence type="ECO:0000256" key="1">
    <source>
        <dbReference type="ARBA" id="ARBA00004141"/>
    </source>
</evidence>
<keyword evidence="7" id="KW-1133">Transmembrane helix</keyword>
<keyword evidence="15" id="KW-1185">Reference proteome</keyword>
<dbReference type="PANTHER" id="PTHR22748:SF4">
    <property type="entry name" value="DNA-(APURINIC OR APYRIMIDINIC SITE) ENDONUCLEASE 2"/>
    <property type="match status" value="1"/>
</dbReference>
<dbReference type="InterPro" id="IPR005135">
    <property type="entry name" value="Endo/exonuclease/phosphatase"/>
</dbReference>
<keyword evidence="3" id="KW-0812">Transmembrane</keyword>
<accession>A0A058Z5L3</accession>
<dbReference type="OrthoDB" id="66620at2759"/>
<evidence type="ECO:0000256" key="5">
    <source>
        <dbReference type="ARBA" id="ARBA00022801"/>
    </source>
</evidence>
<keyword evidence="5" id="KW-0378">Hydrolase</keyword>
<feature type="site" description="Interaction with DNA substrate" evidence="10">
    <location>
        <position position="620"/>
    </location>
</feature>
<feature type="binding site" evidence="9">
    <location>
        <position position="109"/>
    </location>
    <ligand>
        <name>Mg(2+)</name>
        <dbReference type="ChEBI" id="CHEBI:18420"/>
        <label>1</label>
    </ligand>
</feature>
<feature type="compositionally biased region" description="Low complexity" evidence="11">
    <location>
        <begin position="743"/>
        <end position="758"/>
    </location>
</feature>
<dbReference type="Gene3D" id="3.60.10.10">
    <property type="entry name" value="Endonuclease/exonuclease/phosphatase"/>
    <property type="match status" value="2"/>
</dbReference>
<comment type="cofactor">
    <cofactor evidence="9">
        <name>Mg(2+)</name>
        <dbReference type="ChEBI" id="CHEBI:18420"/>
    </cofactor>
    <cofactor evidence="9">
        <name>Mn(2+)</name>
        <dbReference type="ChEBI" id="CHEBI:29035"/>
    </cofactor>
    <text evidence="9">Probably binds two magnesium or manganese ions per subunit.</text>
</comment>
<keyword evidence="9" id="KW-0464">Manganese</keyword>
<evidence type="ECO:0000313" key="15">
    <source>
        <dbReference type="Proteomes" id="UP000030693"/>
    </source>
</evidence>
<dbReference type="GeneID" id="20528959"/>
<organism evidence="14">
    <name type="scientific">Fonticula alba</name>
    <name type="common">Slime mold</name>
    <dbReference type="NCBI Taxonomy" id="691883"/>
    <lineage>
        <taxon>Eukaryota</taxon>
        <taxon>Rotosphaerida</taxon>
        <taxon>Fonticulaceae</taxon>
        <taxon>Fonticula</taxon>
    </lineage>
</organism>
<evidence type="ECO:0000259" key="13">
    <source>
        <dbReference type="Pfam" id="PF03372"/>
    </source>
</evidence>
<evidence type="ECO:0000256" key="10">
    <source>
        <dbReference type="PIRSR" id="PIRSR604808-3"/>
    </source>
</evidence>
<evidence type="ECO:0000256" key="7">
    <source>
        <dbReference type="ARBA" id="ARBA00022989"/>
    </source>
</evidence>
<dbReference type="AlphaFoldDB" id="A0A058Z5L3"/>
<dbReference type="InterPro" id="IPR004808">
    <property type="entry name" value="AP_endonuc_1"/>
</dbReference>
<evidence type="ECO:0000256" key="4">
    <source>
        <dbReference type="ARBA" id="ARBA00022723"/>
    </source>
</evidence>
<evidence type="ECO:0000256" key="3">
    <source>
        <dbReference type="ARBA" id="ARBA00022692"/>
    </source>
</evidence>
<dbReference type="EMBL" id="KB932207">
    <property type="protein sequence ID" value="KCV68817.1"/>
    <property type="molecule type" value="Genomic_DNA"/>
</dbReference>
<feature type="compositionally biased region" description="Low complexity" evidence="11">
    <location>
        <begin position="704"/>
        <end position="717"/>
    </location>
</feature>
<keyword evidence="6 9" id="KW-0460">Magnesium</keyword>
<protein>
    <submittedName>
        <fullName evidence="14">Uncharacterized protein</fullName>
    </submittedName>
</protein>
<evidence type="ECO:0000256" key="11">
    <source>
        <dbReference type="SAM" id="MobiDB-lite"/>
    </source>
</evidence>
<dbReference type="GO" id="GO:0008311">
    <property type="term" value="F:double-stranded DNA 3'-5' DNA exonuclease activity"/>
    <property type="evidence" value="ECO:0007669"/>
    <property type="project" value="TreeGrafter"/>
</dbReference>
<dbReference type="Pfam" id="PF03372">
    <property type="entry name" value="Exo_endo_phos"/>
    <property type="match status" value="1"/>
</dbReference>
<evidence type="ECO:0000256" key="6">
    <source>
        <dbReference type="ARBA" id="ARBA00022842"/>
    </source>
</evidence>
<comment type="subcellular location">
    <subcellularLocation>
        <location evidence="1">Membrane</location>
        <topology evidence="1">Multi-pass membrane protein</topology>
    </subcellularLocation>
</comment>
<dbReference type="InterPro" id="IPR036691">
    <property type="entry name" value="Endo/exonu/phosph_ase_sf"/>
</dbReference>
<comment type="similarity">
    <text evidence="2">Belongs to the DNA repair enzymes AP/ExoA family.</text>
</comment>
<feature type="binding site" evidence="9">
    <location>
        <position position="620"/>
    </location>
    <ligand>
        <name>Mg(2+)</name>
        <dbReference type="ChEBI" id="CHEBI:18420"/>
        <label>1</label>
    </ligand>
</feature>
<dbReference type="PANTHER" id="PTHR22748">
    <property type="entry name" value="AP ENDONUCLEASE"/>
    <property type="match status" value="1"/>
</dbReference>
<feature type="region of interest" description="Disordered" evidence="11">
    <location>
        <begin position="427"/>
        <end position="448"/>
    </location>
</feature>
<keyword evidence="8" id="KW-0472">Membrane</keyword>
<sequence>MRIVSWNINGIRSLLEAPGELFAPAQAAQGRPVLGRLAPEEACRAVADTLARAGGLADAQATPFDQILYRLGGGPRCGAGCPCAEPGEAANPDIGPGFYDLPDIVCLQETRVQRDTLPEAACRVGLYDGYFAFVHATGRGGYSGVATLVRRPAGRAACSKLPCPREGVWSVSEAMSSLLEPTEAESTAALAAGHSVDDWRVALAHEAGLQPGRLRTLDSEGRAVLTMHGRPGGADGTSDSRFLLVNVYIPHADDSLQVDASAGDASELERLLFKLDFLCLLRARLDRMCIAAGPAQTTGPLTDPTLLAFQIFGGFFANQSGMLVWLRWLQYISPHKWSFQALMVNEFRDRVITCTPEEMIMTPSGPICPVTTGEDLLRNFGFDPSLRAMWKSVWMLAILFVGIRILGWLMFEFQSWRTTARRSRKLTNLVGPPEPLSGGASGDGGAPAVSAASGTCAAAAAAAAVDDGDGDGDHHTQAACTSDDTATVPDNAGALDQGTGASSGDIDRSISTAEPTEPGQAAQPAICDVFASHPLAGNSASPFLVDSFRHFFPESPAEYTCWDMRALARRQGSSLANGPGSRIDYILTDRSMVPGMAGSHPWRLAQAIQCPRNHPRVSDHAAVVVDFAWADDHCPRVEARALAERASAAGTYSPPGPCSRHYPPIGHDPQQKSIASFFAAPSASGPPCPDEAASVGPPGPGPGVTPAARPTGLGSRPGPVPGPRPARRMPARPGPTGKARPPAGASRAISSFFAAAPK</sequence>
<feature type="domain" description="ABC-2 type transporter transmembrane" evidence="12">
    <location>
        <begin position="301"/>
        <end position="347"/>
    </location>
</feature>
<dbReference type="GO" id="GO:0140359">
    <property type="term" value="F:ABC-type transporter activity"/>
    <property type="evidence" value="ECO:0007669"/>
    <property type="project" value="InterPro"/>
</dbReference>
<dbReference type="Pfam" id="PF01061">
    <property type="entry name" value="ABC2_membrane"/>
    <property type="match status" value="1"/>
</dbReference>